<reference evidence="2" key="1">
    <citation type="journal article" date="2017" name="Genome Biol.">
        <title>Comparative genomics reveals high biological diversity and specific adaptations in the industrially and medically important fungal genus Aspergillus.</title>
        <authorList>
            <person name="de Vries R.P."/>
            <person name="Riley R."/>
            <person name="Wiebenga A."/>
            <person name="Aguilar-Osorio G."/>
            <person name="Amillis S."/>
            <person name="Uchima C.A."/>
            <person name="Anderluh G."/>
            <person name="Asadollahi M."/>
            <person name="Askin M."/>
            <person name="Barry K."/>
            <person name="Battaglia E."/>
            <person name="Bayram O."/>
            <person name="Benocci T."/>
            <person name="Braus-Stromeyer S.A."/>
            <person name="Caldana C."/>
            <person name="Canovas D."/>
            <person name="Cerqueira G.C."/>
            <person name="Chen F."/>
            <person name="Chen W."/>
            <person name="Choi C."/>
            <person name="Clum A."/>
            <person name="Dos Santos R.A."/>
            <person name="Damasio A.R."/>
            <person name="Diallinas G."/>
            <person name="Emri T."/>
            <person name="Fekete E."/>
            <person name="Flipphi M."/>
            <person name="Freyberg S."/>
            <person name="Gallo A."/>
            <person name="Gournas C."/>
            <person name="Habgood R."/>
            <person name="Hainaut M."/>
            <person name="Harispe M.L."/>
            <person name="Henrissat B."/>
            <person name="Hilden K.S."/>
            <person name="Hope R."/>
            <person name="Hossain A."/>
            <person name="Karabika E."/>
            <person name="Karaffa L."/>
            <person name="Karanyi Z."/>
            <person name="Krasevec N."/>
            <person name="Kuo A."/>
            <person name="Kusch H."/>
            <person name="LaButti K."/>
            <person name="Lagendijk E.L."/>
            <person name="Lapidus A."/>
            <person name="Levasseur A."/>
            <person name="Lindquist E."/>
            <person name="Lipzen A."/>
            <person name="Logrieco A.F."/>
            <person name="MacCabe A."/>
            <person name="Maekelae M.R."/>
            <person name="Malavazi I."/>
            <person name="Melin P."/>
            <person name="Meyer V."/>
            <person name="Mielnichuk N."/>
            <person name="Miskei M."/>
            <person name="Molnar A.P."/>
            <person name="Mule G."/>
            <person name="Ngan C.Y."/>
            <person name="Orejas M."/>
            <person name="Orosz E."/>
            <person name="Ouedraogo J.P."/>
            <person name="Overkamp K.M."/>
            <person name="Park H.-S."/>
            <person name="Perrone G."/>
            <person name="Piumi F."/>
            <person name="Punt P.J."/>
            <person name="Ram A.F."/>
            <person name="Ramon A."/>
            <person name="Rauscher S."/>
            <person name="Record E."/>
            <person name="Riano-Pachon D.M."/>
            <person name="Robert V."/>
            <person name="Roehrig J."/>
            <person name="Ruller R."/>
            <person name="Salamov A."/>
            <person name="Salih N.S."/>
            <person name="Samson R.A."/>
            <person name="Sandor E."/>
            <person name="Sanguinetti M."/>
            <person name="Schuetze T."/>
            <person name="Sepcic K."/>
            <person name="Shelest E."/>
            <person name="Sherlock G."/>
            <person name="Sophianopoulou V."/>
            <person name="Squina F.M."/>
            <person name="Sun H."/>
            <person name="Susca A."/>
            <person name="Todd R.B."/>
            <person name="Tsang A."/>
            <person name="Unkles S.E."/>
            <person name="van de Wiele N."/>
            <person name="van Rossen-Uffink D."/>
            <person name="Oliveira J.V."/>
            <person name="Vesth T.C."/>
            <person name="Visser J."/>
            <person name="Yu J.-H."/>
            <person name="Zhou M."/>
            <person name="Andersen M.R."/>
            <person name="Archer D.B."/>
            <person name="Baker S.E."/>
            <person name="Benoit I."/>
            <person name="Brakhage A.A."/>
            <person name="Braus G.H."/>
            <person name="Fischer R."/>
            <person name="Frisvad J.C."/>
            <person name="Goldman G.H."/>
            <person name="Houbraken J."/>
            <person name="Oakley B."/>
            <person name="Pocsi I."/>
            <person name="Scazzocchio C."/>
            <person name="Seiboth B."/>
            <person name="vanKuyk P.A."/>
            <person name="Wortman J."/>
            <person name="Dyer P.S."/>
            <person name="Grigoriev I.V."/>
        </authorList>
    </citation>
    <scope>NUCLEOTIDE SEQUENCE [LARGE SCALE GENOMIC DNA]</scope>
    <source>
        <strain evidence="2">CBS 506.65</strain>
    </source>
</reference>
<dbReference type="Proteomes" id="UP000184188">
    <property type="component" value="Unassembled WGS sequence"/>
</dbReference>
<dbReference type="GeneID" id="34609144"/>
<protein>
    <submittedName>
        <fullName evidence="1">Uncharacterized protein</fullName>
    </submittedName>
</protein>
<dbReference type="VEuPathDB" id="FungiDB:ASPZODRAFT_131153"/>
<organism evidence="1 2">
    <name type="scientific">Penicilliopsis zonata CBS 506.65</name>
    <dbReference type="NCBI Taxonomy" id="1073090"/>
    <lineage>
        <taxon>Eukaryota</taxon>
        <taxon>Fungi</taxon>
        <taxon>Dikarya</taxon>
        <taxon>Ascomycota</taxon>
        <taxon>Pezizomycotina</taxon>
        <taxon>Eurotiomycetes</taxon>
        <taxon>Eurotiomycetidae</taxon>
        <taxon>Eurotiales</taxon>
        <taxon>Aspergillaceae</taxon>
        <taxon>Penicilliopsis</taxon>
    </lineage>
</organism>
<accession>A0A1L9SK45</accession>
<name>A0A1L9SK45_9EURO</name>
<evidence type="ECO:0000313" key="2">
    <source>
        <dbReference type="Proteomes" id="UP000184188"/>
    </source>
</evidence>
<dbReference type="EMBL" id="KV878340">
    <property type="protein sequence ID" value="OJJ47609.1"/>
    <property type="molecule type" value="Genomic_DNA"/>
</dbReference>
<dbReference type="RefSeq" id="XP_022582119.1">
    <property type="nucleotide sequence ID" value="XM_022722679.1"/>
</dbReference>
<sequence length="270" mass="29155">MIGSWGFRSLLSCHHGKHTNGTEIADIELEDATISREVVIDNGHRAIWGHLPLYDLLSLSTTSGNVVVTITPQPAEPEQEDTPAKVVIRTKSGSVTVSFAGVDEASVPVRPYEVEIQTSTGHITGKLLFSTSLSLESQRGSITVSVTPVVYPGNVSIYSHTETGSQNIRLKEPINDDNDDDDDYEITASHSSRHGSLYIAYPSSWAGQVHASAVHGSICLNGDGLRVTKDGEGRAEGERDVMEGHGDWWGERGAMQVDLQVKDGSVMFNA</sequence>
<evidence type="ECO:0000313" key="1">
    <source>
        <dbReference type="EMBL" id="OJJ47609.1"/>
    </source>
</evidence>
<keyword evidence="2" id="KW-1185">Reference proteome</keyword>
<gene>
    <name evidence="1" type="ORF">ASPZODRAFT_131153</name>
</gene>
<dbReference type="OrthoDB" id="3539644at2759"/>
<dbReference type="STRING" id="1073090.A0A1L9SK45"/>
<dbReference type="AlphaFoldDB" id="A0A1L9SK45"/>
<proteinExistence type="predicted"/>